<sequence>MSSEGDPAIPASNDERGNEDEGDKNNDDVDQRSHQSTPDRHDDHQQHNTQLMGESEEGHSNDHSTKLETSSKDGEKEAVMDDEHTRQHQDSTPDDNEVVDNHNAGRSASPAKDVNDEFSELKGEEQQGPTENSQANIRTLQCVEHLLETVNLLTADLPHDNTASLNEHIKRIEADAKEIQKLLLRTTPASTAVVGPDDGMDATNSGGSIAAEGIQQQQPHDGLVDTTEGTEYDEYEVEELKRVRRQIRYLFGGVLASLPTDHTHSITSIQQEEEEEYDNDRYYRPAQHQAISHYRYGAFKEGLKEKISSHDRSLHPSTYSSSSSFPTPPEIAGSNPDSPPEQARIDDNTNKGSNRDNSGSRSRNRGGRGAAQSSSSEDWAHQIVKSSLLPHNRWQFHNNGSNGPEDNSGGAAAEARMGKSRIT</sequence>
<dbReference type="EMBL" id="JABANP010000295">
    <property type="protein sequence ID" value="KAF4684750.1"/>
    <property type="molecule type" value="Genomic_DNA"/>
</dbReference>
<dbReference type="AlphaFoldDB" id="A0A7J6NMH7"/>
<name>A0A7J6NMH7_PEROL</name>
<gene>
    <name evidence="2" type="ORF">FOZ60_007351</name>
</gene>
<dbReference type="Proteomes" id="UP000541610">
    <property type="component" value="Unassembled WGS sequence"/>
</dbReference>
<feature type="compositionally biased region" description="Basic and acidic residues" evidence="1">
    <location>
        <begin position="113"/>
        <end position="125"/>
    </location>
</feature>
<evidence type="ECO:0000313" key="2">
    <source>
        <dbReference type="EMBL" id="KAF4684750.1"/>
    </source>
</evidence>
<evidence type="ECO:0000256" key="1">
    <source>
        <dbReference type="SAM" id="MobiDB-lite"/>
    </source>
</evidence>
<feature type="compositionally biased region" description="Polar residues" evidence="1">
    <location>
        <begin position="395"/>
        <end position="405"/>
    </location>
</feature>
<evidence type="ECO:0000313" key="3">
    <source>
        <dbReference type="Proteomes" id="UP000541610"/>
    </source>
</evidence>
<feature type="compositionally biased region" description="Low complexity" evidence="1">
    <location>
        <begin position="316"/>
        <end position="325"/>
    </location>
</feature>
<protein>
    <submittedName>
        <fullName evidence="2">Uncharacterized protein</fullName>
    </submittedName>
</protein>
<reference evidence="2 3" key="1">
    <citation type="submission" date="2020-04" db="EMBL/GenBank/DDBJ databases">
        <title>Perkinsus olseni comparative genomics.</title>
        <authorList>
            <person name="Bogema D.R."/>
        </authorList>
    </citation>
    <scope>NUCLEOTIDE SEQUENCE [LARGE SCALE GENOMIC DNA]</scope>
    <source>
        <strain evidence="2">00978-12</strain>
    </source>
</reference>
<feature type="region of interest" description="Disordered" evidence="1">
    <location>
        <begin position="307"/>
        <end position="423"/>
    </location>
</feature>
<feature type="compositionally biased region" description="Basic and acidic residues" evidence="1">
    <location>
        <begin position="56"/>
        <end position="91"/>
    </location>
</feature>
<proteinExistence type="predicted"/>
<organism evidence="2 3">
    <name type="scientific">Perkinsus olseni</name>
    <name type="common">Perkinsus atlanticus</name>
    <dbReference type="NCBI Taxonomy" id="32597"/>
    <lineage>
        <taxon>Eukaryota</taxon>
        <taxon>Sar</taxon>
        <taxon>Alveolata</taxon>
        <taxon>Perkinsozoa</taxon>
        <taxon>Perkinsea</taxon>
        <taxon>Perkinsida</taxon>
        <taxon>Perkinsidae</taxon>
        <taxon>Perkinsus</taxon>
    </lineage>
</organism>
<dbReference type="OrthoDB" id="10414343at2759"/>
<feature type="region of interest" description="Disordered" evidence="1">
    <location>
        <begin position="1"/>
        <end position="134"/>
    </location>
</feature>
<accession>A0A7J6NMH7</accession>
<feature type="compositionally biased region" description="Basic and acidic residues" evidence="1">
    <location>
        <begin position="23"/>
        <end position="46"/>
    </location>
</feature>
<comment type="caution">
    <text evidence="2">The sequence shown here is derived from an EMBL/GenBank/DDBJ whole genome shotgun (WGS) entry which is preliminary data.</text>
</comment>